<sequence length="300" mass="33408">MKPTLSILLIALACAAAAVPAHAQDEGPERAFYRVEAIVFTHAGGQADAWPAPGPADHAGALDPAWKAFAREQELKRLEREEPSSETELEAALSMVETIASLESGEESLTEALLYPEPWLSLESLSDPMAQARTRLEQSGAFRVRAWLGWHQPLDESTAAKAVRIHDDVPVAADWVTVTPSGRMLRRGEPVRAAEDLAPAFHYRLDGIIRLRQRQFMHADVTLDWRVPQQIGPSSWPPWPTRPREPELDVHRLDQSRTIRPGRFEYFDSEWLGVILRVTPYQPAPTQERLDEAGAPAGTP</sequence>
<dbReference type="Pfam" id="PF10972">
    <property type="entry name" value="CsiV"/>
    <property type="match status" value="1"/>
</dbReference>
<keyword evidence="3" id="KW-1185">Reference proteome</keyword>
<evidence type="ECO:0000313" key="2">
    <source>
        <dbReference type="EMBL" id="RFF31895.1"/>
    </source>
</evidence>
<feature type="signal peptide" evidence="1">
    <location>
        <begin position="1"/>
        <end position="23"/>
    </location>
</feature>
<proteinExistence type="predicted"/>
<dbReference type="RefSeq" id="WP_116649553.1">
    <property type="nucleotide sequence ID" value="NZ_QUZK01000014.1"/>
</dbReference>
<dbReference type="OrthoDB" id="5566524at2"/>
<protein>
    <recommendedName>
        <fullName evidence="4">Capsule biosynthesis GfcC-like C-terminal domain-containing protein</fullName>
    </recommendedName>
</protein>
<feature type="chain" id="PRO_5017569829" description="Capsule biosynthesis GfcC-like C-terminal domain-containing protein" evidence="1">
    <location>
        <begin position="24"/>
        <end position="300"/>
    </location>
</feature>
<accession>A0A3E1KBA4</accession>
<name>A0A3E1KBA4_9GAMM</name>
<dbReference type="InterPro" id="IPR021241">
    <property type="entry name" value="CsiV"/>
</dbReference>
<evidence type="ECO:0000256" key="1">
    <source>
        <dbReference type="SAM" id="SignalP"/>
    </source>
</evidence>
<dbReference type="EMBL" id="QUZK01000014">
    <property type="protein sequence ID" value="RFF31895.1"/>
    <property type="molecule type" value="Genomic_DNA"/>
</dbReference>
<evidence type="ECO:0008006" key="4">
    <source>
        <dbReference type="Google" id="ProtNLM"/>
    </source>
</evidence>
<dbReference type="AlphaFoldDB" id="A0A3E1KBA4"/>
<reference evidence="2 3" key="1">
    <citation type="submission" date="2018-08" db="EMBL/GenBank/DDBJ databases">
        <title>Wenzhouxiangella salilacus sp. nov., a novel bacterium isolated from a saline lake in Xinjiang Province, China.</title>
        <authorList>
            <person name="Han S."/>
        </authorList>
    </citation>
    <scope>NUCLEOTIDE SEQUENCE [LARGE SCALE GENOMIC DNA]</scope>
    <source>
        <strain evidence="2 3">XDB06</strain>
    </source>
</reference>
<evidence type="ECO:0000313" key="3">
    <source>
        <dbReference type="Proteomes" id="UP000260351"/>
    </source>
</evidence>
<comment type="caution">
    <text evidence="2">The sequence shown here is derived from an EMBL/GenBank/DDBJ whole genome shotgun (WGS) entry which is preliminary data.</text>
</comment>
<organism evidence="2 3">
    <name type="scientific">Wenzhouxiangella sediminis</name>
    <dbReference type="NCBI Taxonomy" id="1792836"/>
    <lineage>
        <taxon>Bacteria</taxon>
        <taxon>Pseudomonadati</taxon>
        <taxon>Pseudomonadota</taxon>
        <taxon>Gammaproteobacteria</taxon>
        <taxon>Chromatiales</taxon>
        <taxon>Wenzhouxiangellaceae</taxon>
        <taxon>Wenzhouxiangella</taxon>
    </lineage>
</organism>
<dbReference type="Proteomes" id="UP000260351">
    <property type="component" value="Unassembled WGS sequence"/>
</dbReference>
<keyword evidence="1" id="KW-0732">Signal</keyword>
<gene>
    <name evidence="2" type="ORF">DZC52_02570</name>
</gene>